<dbReference type="GO" id="GO:0015074">
    <property type="term" value="P:DNA integration"/>
    <property type="evidence" value="ECO:0007669"/>
    <property type="project" value="UniProtKB-KW"/>
</dbReference>
<dbReference type="PANTHER" id="PTHR30349">
    <property type="entry name" value="PHAGE INTEGRASE-RELATED"/>
    <property type="match status" value="1"/>
</dbReference>
<evidence type="ECO:0000313" key="9">
    <source>
        <dbReference type="Proteomes" id="UP000003250"/>
    </source>
</evidence>
<dbReference type="GO" id="GO:0003677">
    <property type="term" value="F:DNA binding"/>
    <property type="evidence" value="ECO:0007669"/>
    <property type="project" value="UniProtKB-UniRule"/>
</dbReference>
<feature type="domain" description="Core-binding (CB)" evidence="7">
    <location>
        <begin position="2"/>
        <end position="95"/>
    </location>
</feature>
<keyword evidence="3 5" id="KW-0238">DNA-binding</keyword>
<dbReference type="RefSeq" id="WP_008840753.1">
    <property type="nucleotide sequence ID" value="NZ_AHAM01000340.1"/>
</dbReference>
<dbReference type="PROSITE" id="PS51898">
    <property type="entry name" value="TYR_RECOMBINASE"/>
    <property type="match status" value="1"/>
</dbReference>
<dbReference type="GO" id="GO:0006310">
    <property type="term" value="P:DNA recombination"/>
    <property type="evidence" value="ECO:0007669"/>
    <property type="project" value="UniProtKB-KW"/>
</dbReference>
<dbReference type="InterPro" id="IPR013762">
    <property type="entry name" value="Integrase-like_cat_sf"/>
</dbReference>
<dbReference type="InterPro" id="IPR050090">
    <property type="entry name" value="Tyrosine_recombinase_XerCD"/>
</dbReference>
<reference evidence="8 9" key="1">
    <citation type="journal article" date="2012" name="J. Bacteriol.">
        <title>Draft Genome Sequence of Mesorhizobium alhagi CCNWXJ12-2T, a Novel Salt-Resistant Species Isolated from the Desert of Northwestern China.</title>
        <authorList>
            <person name="Zhou M."/>
            <person name="Chen W."/>
            <person name="Chen H."/>
            <person name="Wei G."/>
        </authorList>
    </citation>
    <scope>NUCLEOTIDE SEQUENCE [LARGE SCALE GENOMIC DNA]</scope>
    <source>
        <strain evidence="8 9">CCNWXJ12-2</strain>
    </source>
</reference>
<sequence>MTALSATLQAFFTDRLIRQRQASPHTLAAYRDTLRLMLIFAATRYGTEPSRLEFNDLDAACVGDFLDHLERHRGNSARTRNARLAAIRSLFRFAALRHPEFAATIERVLAIPPKRFERRLVTFLTEEELDALLSAPTRSTWTGRRDHALLRLAAQTGLRASELIGLHCADIHLGSGAHVSCMGKGRKLRITPITSNMAAVLRVWLAERAGQPTEPLFPTQTGKMLSRDALERRLAKYLDIAAKGCPSLKRKKVTLHTLRHTAAMRLLRAGVDTSVIALWLGHEQIETTHVYLHADLELKERTLAKTTPANTAPGRYRPPDKLLAFLEAL</sequence>
<keyword evidence="4" id="KW-0233">DNA recombination</keyword>
<dbReference type="InterPro" id="IPR004107">
    <property type="entry name" value="Integrase_SAM-like_N"/>
</dbReference>
<accession>H0I403</accession>
<protein>
    <submittedName>
        <fullName evidence="8">Integrase family protein</fullName>
    </submittedName>
</protein>
<keyword evidence="9" id="KW-1185">Reference proteome</keyword>
<dbReference type="GO" id="GO:0007059">
    <property type="term" value="P:chromosome segregation"/>
    <property type="evidence" value="ECO:0007669"/>
    <property type="project" value="UniProtKB-KW"/>
</dbReference>
<evidence type="ECO:0000256" key="2">
    <source>
        <dbReference type="ARBA" id="ARBA00022908"/>
    </source>
</evidence>
<dbReference type="PROSITE" id="PS51900">
    <property type="entry name" value="CB"/>
    <property type="match status" value="1"/>
</dbReference>
<organism evidence="8 9">
    <name type="scientific">Mesorhizobium alhagi CCNWXJ12-2</name>
    <dbReference type="NCBI Taxonomy" id="1107882"/>
    <lineage>
        <taxon>Bacteria</taxon>
        <taxon>Pseudomonadati</taxon>
        <taxon>Pseudomonadota</taxon>
        <taxon>Alphaproteobacteria</taxon>
        <taxon>Hyphomicrobiales</taxon>
        <taxon>Phyllobacteriaceae</taxon>
        <taxon>Allomesorhizobium</taxon>
    </lineage>
</organism>
<feature type="domain" description="Tyr recombinase" evidence="6">
    <location>
        <begin position="119"/>
        <end position="304"/>
    </location>
</feature>
<dbReference type="PATRIC" id="fig|1107882.3.peg.6946"/>
<evidence type="ECO:0000256" key="4">
    <source>
        <dbReference type="ARBA" id="ARBA00023172"/>
    </source>
</evidence>
<evidence type="ECO:0000259" key="7">
    <source>
        <dbReference type="PROSITE" id="PS51900"/>
    </source>
</evidence>
<evidence type="ECO:0000256" key="1">
    <source>
        <dbReference type="ARBA" id="ARBA00022829"/>
    </source>
</evidence>
<dbReference type="SUPFAM" id="SSF56349">
    <property type="entry name" value="DNA breaking-rejoining enzymes"/>
    <property type="match status" value="1"/>
</dbReference>
<dbReference type="Gene3D" id="1.10.443.10">
    <property type="entry name" value="Intergrase catalytic core"/>
    <property type="match status" value="1"/>
</dbReference>
<dbReference type="Pfam" id="PF02899">
    <property type="entry name" value="Phage_int_SAM_1"/>
    <property type="match status" value="1"/>
</dbReference>
<proteinExistence type="predicted"/>
<dbReference type="Proteomes" id="UP000003250">
    <property type="component" value="Unassembled WGS sequence"/>
</dbReference>
<dbReference type="PANTHER" id="PTHR30349:SF81">
    <property type="entry name" value="TYROSINE RECOMBINASE XERC"/>
    <property type="match status" value="1"/>
</dbReference>
<dbReference type="InterPro" id="IPR011010">
    <property type="entry name" value="DNA_brk_join_enz"/>
</dbReference>
<evidence type="ECO:0000256" key="3">
    <source>
        <dbReference type="ARBA" id="ARBA00023125"/>
    </source>
</evidence>
<name>H0I403_9HYPH</name>
<keyword evidence="2" id="KW-0229">DNA integration</keyword>
<dbReference type="InterPro" id="IPR044068">
    <property type="entry name" value="CB"/>
</dbReference>
<dbReference type="OrthoDB" id="9801717at2"/>
<evidence type="ECO:0000313" key="8">
    <source>
        <dbReference type="EMBL" id="EHK52291.1"/>
    </source>
</evidence>
<dbReference type="AlphaFoldDB" id="H0I403"/>
<dbReference type="InterPro" id="IPR010998">
    <property type="entry name" value="Integrase_recombinase_N"/>
</dbReference>
<evidence type="ECO:0000256" key="5">
    <source>
        <dbReference type="PROSITE-ProRule" id="PRU01248"/>
    </source>
</evidence>
<dbReference type="Pfam" id="PF00589">
    <property type="entry name" value="Phage_integrase"/>
    <property type="match status" value="1"/>
</dbReference>
<gene>
    <name evidence="8" type="ORF">MAXJ12_36076</name>
</gene>
<dbReference type="InterPro" id="IPR002104">
    <property type="entry name" value="Integrase_catalytic"/>
</dbReference>
<dbReference type="Gene3D" id="1.10.150.130">
    <property type="match status" value="1"/>
</dbReference>
<dbReference type="EMBL" id="AHAM01000340">
    <property type="protein sequence ID" value="EHK52291.1"/>
    <property type="molecule type" value="Genomic_DNA"/>
</dbReference>
<keyword evidence="1" id="KW-0159">Chromosome partition</keyword>
<evidence type="ECO:0000259" key="6">
    <source>
        <dbReference type="PROSITE" id="PS51898"/>
    </source>
</evidence>